<dbReference type="InterPro" id="IPR050631">
    <property type="entry name" value="PheA/TfdB_FAD_monoxygenase"/>
</dbReference>
<evidence type="ECO:0000313" key="5">
    <source>
        <dbReference type="Proteomes" id="UP000674234"/>
    </source>
</evidence>
<accession>A0A941AJE8</accession>
<dbReference type="RefSeq" id="WP_210157464.1">
    <property type="nucleotide sequence ID" value="NZ_JAFCNB010000011.1"/>
</dbReference>
<proteinExistence type="predicted"/>
<dbReference type="Proteomes" id="UP000674234">
    <property type="component" value="Unassembled WGS sequence"/>
</dbReference>
<dbReference type="NCBIfam" id="NF004833">
    <property type="entry name" value="PRK06185.1-1"/>
    <property type="match status" value="1"/>
</dbReference>
<dbReference type="PANTHER" id="PTHR43476">
    <property type="entry name" value="3-(3-HYDROXY-PHENYL)PROPIONATE/3-HYDROXYCINNAMIC ACID HYDROXYLASE"/>
    <property type="match status" value="1"/>
</dbReference>
<dbReference type="PANTHER" id="PTHR43476:SF5">
    <property type="entry name" value="FAD-DEPENDENT MONOOXYGENASE"/>
    <property type="match status" value="1"/>
</dbReference>
<gene>
    <name evidence="4" type="ORF">JOL79_20435</name>
</gene>
<dbReference type="AlphaFoldDB" id="A0A941AJE8"/>
<dbReference type="NCBIfam" id="NF004834">
    <property type="entry name" value="PRK06185.1-3"/>
    <property type="match status" value="1"/>
</dbReference>
<dbReference type="Gene3D" id="3.50.50.60">
    <property type="entry name" value="FAD/NAD(P)-binding domain"/>
    <property type="match status" value="2"/>
</dbReference>
<dbReference type="GO" id="GO:0071949">
    <property type="term" value="F:FAD binding"/>
    <property type="evidence" value="ECO:0007669"/>
    <property type="project" value="InterPro"/>
</dbReference>
<evidence type="ECO:0000313" key="4">
    <source>
        <dbReference type="EMBL" id="MBP2706181.1"/>
    </source>
</evidence>
<feature type="region of interest" description="Disordered" evidence="2">
    <location>
        <begin position="403"/>
        <end position="426"/>
    </location>
</feature>
<sequence length="426" mass="46737">MSTERTGVLVCGGGPAGMMLGLLLARAGVAVTVLEKHGDFLRDFRGDTVHPATVRLMDELGLGDRFQTLPHSRLGNVSLPTPDGGLVRIADFTALPAPYNYVAMVPQWDLLDLLAREAGREPGFELRMKTEAVGLVRDGGKVAGVRYRTADGHEGEIRAELTVACDGRHSALRRDAGLVPKEFPVPFDVWWFRLPKKPEERGVPAGLTPIGRGAEGLLALDRDDYYQLAYFAPKGSDPRLRAEGVERFRERVARLRPDLADRVGHIASMDEVFTLDVKLNRLRRWYLDGLLLIGDAAHAMSPAGGVGINLAIQDAVAAATILAEPLRRHDVSLADLAAVQRRRRPPTVIVQSMQRLLQRVMFERQFAGKRSGPPRLLLLFGRVFPRIRVGAARLIGFGPRPEHAPAFARRRPAGTDSAPVEEAQHG</sequence>
<keyword evidence="5" id="KW-1185">Reference proteome</keyword>
<dbReference type="PRINTS" id="PR00420">
    <property type="entry name" value="RNGMNOXGNASE"/>
</dbReference>
<protein>
    <submittedName>
        <fullName evidence="4">FAD-dependent oxidoreductase</fullName>
    </submittedName>
</protein>
<evidence type="ECO:0000256" key="2">
    <source>
        <dbReference type="SAM" id="MobiDB-lite"/>
    </source>
</evidence>
<comment type="caution">
    <text evidence="4">The sequence shown here is derived from an EMBL/GenBank/DDBJ whole genome shotgun (WGS) entry which is preliminary data.</text>
</comment>
<dbReference type="Pfam" id="PF01494">
    <property type="entry name" value="FAD_binding_3"/>
    <property type="match status" value="1"/>
</dbReference>
<evidence type="ECO:0000256" key="1">
    <source>
        <dbReference type="ARBA" id="ARBA00023002"/>
    </source>
</evidence>
<dbReference type="InterPro" id="IPR036188">
    <property type="entry name" value="FAD/NAD-bd_sf"/>
</dbReference>
<evidence type="ECO:0000259" key="3">
    <source>
        <dbReference type="Pfam" id="PF01494"/>
    </source>
</evidence>
<keyword evidence="1" id="KW-0560">Oxidoreductase</keyword>
<dbReference type="EMBL" id="JAFCNB010000011">
    <property type="protein sequence ID" value="MBP2706181.1"/>
    <property type="molecule type" value="Genomic_DNA"/>
</dbReference>
<reference evidence="4" key="1">
    <citation type="submission" date="2021-02" db="EMBL/GenBank/DDBJ databases">
        <title>Draft genome sequence of Microbispora sp. RL4-1S isolated from rice leaves in Thailand.</title>
        <authorList>
            <person name="Muangham S."/>
            <person name="Duangmal K."/>
        </authorList>
    </citation>
    <scope>NUCLEOTIDE SEQUENCE</scope>
    <source>
        <strain evidence="4">RL4-1S</strain>
    </source>
</reference>
<name>A0A941AJE8_9ACTN</name>
<dbReference type="InterPro" id="IPR002938">
    <property type="entry name" value="FAD-bd"/>
</dbReference>
<feature type="domain" description="FAD-binding" evidence="3">
    <location>
        <begin position="6"/>
        <end position="347"/>
    </location>
</feature>
<dbReference type="GO" id="GO:0016491">
    <property type="term" value="F:oxidoreductase activity"/>
    <property type="evidence" value="ECO:0007669"/>
    <property type="project" value="UniProtKB-KW"/>
</dbReference>
<dbReference type="SUPFAM" id="SSF51905">
    <property type="entry name" value="FAD/NAD(P)-binding domain"/>
    <property type="match status" value="1"/>
</dbReference>
<organism evidence="4 5">
    <name type="scientific">Microbispora oryzae</name>
    <dbReference type="NCBI Taxonomy" id="2806554"/>
    <lineage>
        <taxon>Bacteria</taxon>
        <taxon>Bacillati</taxon>
        <taxon>Actinomycetota</taxon>
        <taxon>Actinomycetes</taxon>
        <taxon>Streptosporangiales</taxon>
        <taxon>Streptosporangiaceae</taxon>
        <taxon>Microbispora</taxon>
    </lineage>
</organism>